<reference evidence="4 5" key="1">
    <citation type="submission" date="2019-06" db="EMBL/GenBank/DDBJ databases">
        <authorList>
            <person name="Rodrigo-Torres L."/>
            <person name="Arahal R. D."/>
            <person name="Lucena T."/>
        </authorList>
    </citation>
    <scope>NUCLEOTIDE SEQUENCE [LARGE SCALE GENOMIC DNA]</scope>
    <source>
        <strain evidence="4 5">SW08-7</strain>
    </source>
</reference>
<reference evidence="3" key="2">
    <citation type="journal article" date="2021" name="Front. Microbiol.">
        <title>Comprehensive Comparative Genomics and Phenotyping of Methylobacterium Species.</title>
        <authorList>
            <person name="Alessa O."/>
            <person name="Ogura Y."/>
            <person name="Fujitani Y."/>
            <person name="Takami H."/>
            <person name="Hayashi T."/>
            <person name="Sahin N."/>
            <person name="Tani A."/>
        </authorList>
    </citation>
    <scope>NUCLEOTIDE SEQUENCE</scope>
    <source>
        <strain evidence="3">DSM 22415</strain>
    </source>
</reference>
<feature type="signal peptide" evidence="2">
    <location>
        <begin position="1"/>
        <end position="17"/>
    </location>
</feature>
<proteinExistence type="predicted"/>
<evidence type="ECO:0000256" key="1">
    <source>
        <dbReference type="SAM" id="MobiDB-lite"/>
    </source>
</evidence>
<dbReference type="AlphaFoldDB" id="A0A564G7Z1"/>
<gene>
    <name evidence="3" type="ORF">IFDJLNFL_2915</name>
    <name evidence="4" type="ORF">MTDSW087_05893</name>
</gene>
<feature type="compositionally biased region" description="Basic and acidic residues" evidence="1">
    <location>
        <begin position="67"/>
        <end position="80"/>
    </location>
</feature>
<dbReference type="Proteomes" id="UP000401717">
    <property type="component" value="Unassembled WGS sequence"/>
</dbReference>
<evidence type="ECO:0000313" key="5">
    <source>
        <dbReference type="Proteomes" id="UP000401717"/>
    </source>
</evidence>
<protein>
    <submittedName>
        <fullName evidence="4">Uncharacterized protein</fullName>
    </submittedName>
</protein>
<evidence type="ECO:0000313" key="6">
    <source>
        <dbReference type="Proteomes" id="UP001055303"/>
    </source>
</evidence>
<reference evidence="3" key="3">
    <citation type="submission" date="2021-08" db="EMBL/GenBank/DDBJ databases">
        <authorList>
            <person name="Tani A."/>
            <person name="Ola A."/>
            <person name="Ogura Y."/>
            <person name="Katsura K."/>
            <person name="Hayashi T."/>
        </authorList>
    </citation>
    <scope>NUCLEOTIDE SEQUENCE</scope>
    <source>
        <strain evidence="3">DSM 22415</strain>
    </source>
</reference>
<evidence type="ECO:0000256" key="2">
    <source>
        <dbReference type="SAM" id="SignalP"/>
    </source>
</evidence>
<keyword evidence="2" id="KW-0732">Signal</keyword>
<keyword evidence="6" id="KW-1185">Reference proteome</keyword>
<evidence type="ECO:0000313" key="3">
    <source>
        <dbReference type="EMBL" id="GJD57015.1"/>
    </source>
</evidence>
<feature type="chain" id="PRO_5021897441" evidence="2">
    <location>
        <begin position="18"/>
        <end position="80"/>
    </location>
</feature>
<dbReference type="Proteomes" id="UP001055303">
    <property type="component" value="Unassembled WGS sequence"/>
</dbReference>
<dbReference type="EMBL" id="CABFVH010000103">
    <property type="protein sequence ID" value="VUF16136.1"/>
    <property type="molecule type" value="Genomic_DNA"/>
</dbReference>
<feature type="region of interest" description="Disordered" evidence="1">
    <location>
        <begin position="29"/>
        <end position="80"/>
    </location>
</feature>
<name>A0A564G7Z1_9HYPH</name>
<organism evidence="4 5">
    <name type="scientific">Methylobacterium dankookense</name>
    <dbReference type="NCBI Taxonomy" id="560405"/>
    <lineage>
        <taxon>Bacteria</taxon>
        <taxon>Pseudomonadati</taxon>
        <taxon>Pseudomonadota</taxon>
        <taxon>Alphaproteobacteria</taxon>
        <taxon>Hyphomicrobiales</taxon>
        <taxon>Methylobacteriaceae</taxon>
        <taxon>Methylobacterium</taxon>
    </lineage>
</organism>
<accession>A0A564G7Z1</accession>
<sequence length="80" mass="8536">MPIRYLLAALMLLPAGACTRLLHPVAQTDAVPQGVGPDPVEARPAAPTRRGAAADAVDPQEALRQSAADRQRWSKERPAE</sequence>
<evidence type="ECO:0000313" key="4">
    <source>
        <dbReference type="EMBL" id="VUF16136.1"/>
    </source>
</evidence>
<dbReference type="EMBL" id="BPQI01000082">
    <property type="protein sequence ID" value="GJD57015.1"/>
    <property type="molecule type" value="Genomic_DNA"/>
</dbReference>
<feature type="compositionally biased region" description="Low complexity" evidence="1">
    <location>
        <begin position="42"/>
        <end position="56"/>
    </location>
</feature>
<dbReference type="RefSeq" id="WP_144769357.1">
    <property type="nucleotide sequence ID" value="NZ_BPQI01000082.1"/>
</dbReference>